<sequence length="131" mass="14052">MESLLSEGFALHTRCSAAAILRPATRVTFFGGSFAPLSRPLMRRRSIHLSPATTGRISALARNGSLISKSMQEITGGLGDKLASLVTHSGESLNISSEHFLSQVLGAERGDALSEASLEDKSFKSFVREIF</sequence>
<evidence type="ECO:0000313" key="2">
    <source>
        <dbReference type="Proteomes" id="UP000233837"/>
    </source>
</evidence>
<protein>
    <submittedName>
        <fullName evidence="1">Uncharacterized protein</fullName>
    </submittedName>
</protein>
<dbReference type="Proteomes" id="UP000233837">
    <property type="component" value="Unassembled WGS sequence"/>
</dbReference>
<name>A0A2I0XAH3_9ASPA</name>
<evidence type="ECO:0000313" key="1">
    <source>
        <dbReference type="EMBL" id="PKU84902.1"/>
    </source>
</evidence>
<reference evidence="1 2" key="1">
    <citation type="journal article" date="2016" name="Sci. Rep.">
        <title>The Dendrobium catenatum Lindl. genome sequence provides insights into polysaccharide synthase, floral development and adaptive evolution.</title>
        <authorList>
            <person name="Zhang G.Q."/>
            <person name="Xu Q."/>
            <person name="Bian C."/>
            <person name="Tsai W.C."/>
            <person name="Yeh C.M."/>
            <person name="Liu K.W."/>
            <person name="Yoshida K."/>
            <person name="Zhang L.S."/>
            <person name="Chang S.B."/>
            <person name="Chen F."/>
            <person name="Shi Y."/>
            <person name="Su Y.Y."/>
            <person name="Zhang Y.Q."/>
            <person name="Chen L.J."/>
            <person name="Yin Y."/>
            <person name="Lin M."/>
            <person name="Huang H."/>
            <person name="Deng H."/>
            <person name="Wang Z.W."/>
            <person name="Zhu S.L."/>
            <person name="Zhao X."/>
            <person name="Deng C."/>
            <person name="Niu S.C."/>
            <person name="Huang J."/>
            <person name="Wang M."/>
            <person name="Liu G.H."/>
            <person name="Yang H.J."/>
            <person name="Xiao X.J."/>
            <person name="Hsiao Y.Y."/>
            <person name="Wu W.L."/>
            <person name="Chen Y.Y."/>
            <person name="Mitsuda N."/>
            <person name="Ohme-Takagi M."/>
            <person name="Luo Y.B."/>
            <person name="Van de Peer Y."/>
            <person name="Liu Z.J."/>
        </authorList>
    </citation>
    <scope>NUCLEOTIDE SEQUENCE [LARGE SCALE GENOMIC DNA]</scope>
    <source>
        <tissue evidence="1">The whole plant</tissue>
    </source>
</reference>
<accession>A0A2I0XAH3</accession>
<proteinExistence type="predicted"/>
<organism evidence="1 2">
    <name type="scientific">Dendrobium catenatum</name>
    <dbReference type="NCBI Taxonomy" id="906689"/>
    <lineage>
        <taxon>Eukaryota</taxon>
        <taxon>Viridiplantae</taxon>
        <taxon>Streptophyta</taxon>
        <taxon>Embryophyta</taxon>
        <taxon>Tracheophyta</taxon>
        <taxon>Spermatophyta</taxon>
        <taxon>Magnoliopsida</taxon>
        <taxon>Liliopsida</taxon>
        <taxon>Asparagales</taxon>
        <taxon>Orchidaceae</taxon>
        <taxon>Epidendroideae</taxon>
        <taxon>Malaxideae</taxon>
        <taxon>Dendrobiinae</taxon>
        <taxon>Dendrobium</taxon>
    </lineage>
</organism>
<dbReference type="AlphaFoldDB" id="A0A2I0XAH3"/>
<gene>
    <name evidence="1" type="ORF">MA16_Dca023405</name>
</gene>
<keyword evidence="2" id="KW-1185">Reference proteome</keyword>
<dbReference type="EMBL" id="KZ502022">
    <property type="protein sequence ID" value="PKU84902.1"/>
    <property type="molecule type" value="Genomic_DNA"/>
</dbReference>
<reference evidence="1 2" key="2">
    <citation type="journal article" date="2017" name="Nature">
        <title>The Apostasia genome and the evolution of orchids.</title>
        <authorList>
            <person name="Zhang G.Q."/>
            <person name="Liu K.W."/>
            <person name="Li Z."/>
            <person name="Lohaus R."/>
            <person name="Hsiao Y.Y."/>
            <person name="Niu S.C."/>
            <person name="Wang J.Y."/>
            <person name="Lin Y.C."/>
            <person name="Xu Q."/>
            <person name="Chen L.J."/>
            <person name="Yoshida K."/>
            <person name="Fujiwara S."/>
            <person name="Wang Z.W."/>
            <person name="Zhang Y.Q."/>
            <person name="Mitsuda N."/>
            <person name="Wang M."/>
            <person name="Liu G.H."/>
            <person name="Pecoraro L."/>
            <person name="Huang H.X."/>
            <person name="Xiao X.J."/>
            <person name="Lin M."/>
            <person name="Wu X.Y."/>
            <person name="Wu W.L."/>
            <person name="Chen Y.Y."/>
            <person name="Chang S.B."/>
            <person name="Sakamoto S."/>
            <person name="Ohme-Takagi M."/>
            <person name="Yagi M."/>
            <person name="Zeng S.J."/>
            <person name="Shen C.Y."/>
            <person name="Yeh C.M."/>
            <person name="Luo Y.B."/>
            <person name="Tsai W.C."/>
            <person name="Van de Peer Y."/>
            <person name="Liu Z.J."/>
        </authorList>
    </citation>
    <scope>NUCLEOTIDE SEQUENCE [LARGE SCALE GENOMIC DNA]</scope>
    <source>
        <tissue evidence="1">The whole plant</tissue>
    </source>
</reference>